<reference evidence="1 2" key="1">
    <citation type="journal article" date="2016" name="Nat. Commun.">
        <title>Thousands of microbial genomes shed light on interconnected biogeochemical processes in an aquifer system.</title>
        <authorList>
            <person name="Anantharaman K."/>
            <person name="Brown C.T."/>
            <person name="Hug L.A."/>
            <person name="Sharon I."/>
            <person name="Castelle C.J."/>
            <person name="Probst A.J."/>
            <person name="Thomas B.C."/>
            <person name="Singh A."/>
            <person name="Wilkins M.J."/>
            <person name="Karaoz U."/>
            <person name="Brodie E.L."/>
            <person name="Williams K.H."/>
            <person name="Hubbard S.S."/>
            <person name="Banfield J.F."/>
        </authorList>
    </citation>
    <scope>NUCLEOTIDE SEQUENCE [LARGE SCALE GENOMIC DNA]</scope>
</reference>
<accession>A0A1F8GZ98</accession>
<sequence>MDSTAVKENGIILEPMFFRRRKIILIILAAFLVPLFASQAATTTSGTSQTFSISKDYSFSGQTKVNATLRIIGEKGQFFVEDDYWNTKSFSEQQEILQQIGKLADEFDKNIYPKETNFWGSESNPGIDNDPKVVILLANLVDTAGGYYDTGNQFSKTRVPESNEKDMIYLNIRTVKSENRIFSFLSHEFQHLISFNQKYLLRQANDDIWLNELRSEHSVTLTGYNDVYAGSNLKRRVTAFLGTPFDSLTEWANQAADYGQVDLFAEYLVDHFGSDILKKSLQSNLTNDESLDQALKDNGFNLSFSDIFLNWSVANVLNDILFNNAYGYFREGLRQDLNASPVAPTRLIRGIGDNTVFSLTEAFKDWQAKWIWLTDLAPSFSNKNTLKVVFNGEKKQWFKGAAVIFNRNSTREVKFFDLSNSDDVSQYFNLTEGLEKIIFIPVKMEKTDNFTKEEPLSDLTLTFERVSVTPSITPISTPVLTPTPTILPVMTPTPLSAPARIVRPADFGFREGDFIRAEGDIDIYIINDFGFKRLVLNPQICLLYGHLGARGCFAAVKTVSPAVRDAFKTSYFFTNGETRDGRVYFLELTGTDSAELRFVNMSGEQFVQQGGNFSSVFLFNTREQNTYPIGAELKKLN</sequence>
<name>A0A1F8GZ98_9BACT</name>
<proteinExistence type="predicted"/>
<dbReference type="Proteomes" id="UP000177676">
    <property type="component" value="Unassembled WGS sequence"/>
</dbReference>
<organism evidence="1 2">
    <name type="scientific">Candidatus Yanofskybacteria bacterium RIFCSPLOWO2_02_FULL_43_10b</name>
    <dbReference type="NCBI Taxonomy" id="1802704"/>
    <lineage>
        <taxon>Bacteria</taxon>
        <taxon>Candidatus Yanofskyibacteriota</taxon>
    </lineage>
</organism>
<evidence type="ECO:0000313" key="2">
    <source>
        <dbReference type="Proteomes" id="UP000177676"/>
    </source>
</evidence>
<comment type="caution">
    <text evidence="1">The sequence shown here is derived from an EMBL/GenBank/DDBJ whole genome shotgun (WGS) entry which is preliminary data.</text>
</comment>
<dbReference type="EMBL" id="MGKS01000049">
    <property type="protein sequence ID" value="OGN30621.1"/>
    <property type="molecule type" value="Genomic_DNA"/>
</dbReference>
<dbReference type="AlphaFoldDB" id="A0A1F8GZ98"/>
<evidence type="ECO:0000313" key="1">
    <source>
        <dbReference type="EMBL" id="OGN30621.1"/>
    </source>
</evidence>
<gene>
    <name evidence="1" type="ORF">A3I92_02365</name>
</gene>
<protein>
    <submittedName>
        <fullName evidence="1">Uncharacterized protein</fullName>
    </submittedName>
</protein>